<protein>
    <submittedName>
        <fullName evidence="1">Uncharacterized protein</fullName>
    </submittedName>
</protein>
<feature type="non-terminal residue" evidence="1">
    <location>
        <position position="120"/>
    </location>
</feature>
<organism evidence="1 2">
    <name type="scientific">Pristionchus entomophagus</name>
    <dbReference type="NCBI Taxonomy" id="358040"/>
    <lineage>
        <taxon>Eukaryota</taxon>
        <taxon>Metazoa</taxon>
        <taxon>Ecdysozoa</taxon>
        <taxon>Nematoda</taxon>
        <taxon>Chromadorea</taxon>
        <taxon>Rhabditida</taxon>
        <taxon>Rhabditina</taxon>
        <taxon>Diplogasteromorpha</taxon>
        <taxon>Diplogasteroidea</taxon>
        <taxon>Neodiplogasteridae</taxon>
        <taxon>Pristionchus</taxon>
    </lineage>
</organism>
<sequence>NLTCSEVIDNIGTKWKTDDGTPVETTGVKCEISCKLRSPLESRCTKRNKLKSDCKEAEEQENREGEKCKNKMFFEPPKRAPVHVTNIYCNTTDGQWISEKDHGKVENVPKGSNVYCYEGE</sequence>
<proteinExistence type="predicted"/>
<gene>
    <name evidence="1" type="ORF">PENTCL1PPCAC_1407</name>
</gene>
<accession>A0AAV5SA72</accession>
<feature type="non-terminal residue" evidence="1">
    <location>
        <position position="1"/>
    </location>
</feature>
<evidence type="ECO:0000313" key="1">
    <source>
        <dbReference type="EMBL" id="GMS79232.1"/>
    </source>
</evidence>
<keyword evidence="2" id="KW-1185">Reference proteome</keyword>
<dbReference type="AlphaFoldDB" id="A0AAV5SA72"/>
<name>A0AAV5SA72_9BILA</name>
<dbReference type="EMBL" id="BTSX01000001">
    <property type="protein sequence ID" value="GMS79232.1"/>
    <property type="molecule type" value="Genomic_DNA"/>
</dbReference>
<comment type="caution">
    <text evidence="1">The sequence shown here is derived from an EMBL/GenBank/DDBJ whole genome shotgun (WGS) entry which is preliminary data.</text>
</comment>
<evidence type="ECO:0000313" key="2">
    <source>
        <dbReference type="Proteomes" id="UP001432027"/>
    </source>
</evidence>
<dbReference type="Proteomes" id="UP001432027">
    <property type="component" value="Unassembled WGS sequence"/>
</dbReference>
<reference evidence="1" key="1">
    <citation type="submission" date="2023-10" db="EMBL/GenBank/DDBJ databases">
        <title>Genome assembly of Pristionchus species.</title>
        <authorList>
            <person name="Yoshida K."/>
            <person name="Sommer R.J."/>
        </authorList>
    </citation>
    <scope>NUCLEOTIDE SEQUENCE</scope>
    <source>
        <strain evidence="1">RS0144</strain>
    </source>
</reference>